<organism evidence="4 5">
    <name type="scientific">Myotis brandtii</name>
    <name type="common">Brandt's bat</name>
    <dbReference type="NCBI Taxonomy" id="109478"/>
    <lineage>
        <taxon>Eukaryota</taxon>
        <taxon>Metazoa</taxon>
        <taxon>Chordata</taxon>
        <taxon>Craniata</taxon>
        <taxon>Vertebrata</taxon>
        <taxon>Euteleostomi</taxon>
        <taxon>Mammalia</taxon>
        <taxon>Eutheria</taxon>
        <taxon>Laurasiatheria</taxon>
        <taxon>Chiroptera</taxon>
        <taxon>Yangochiroptera</taxon>
        <taxon>Vespertilionidae</taxon>
        <taxon>Myotis</taxon>
    </lineage>
</organism>
<dbReference type="Proteomes" id="UP000052978">
    <property type="component" value="Unassembled WGS sequence"/>
</dbReference>
<dbReference type="SUPFAM" id="SSF64593">
    <property type="entry name" value="Intermediate filament protein, coiled coil region"/>
    <property type="match status" value="1"/>
</dbReference>
<dbReference type="GO" id="GO:0005737">
    <property type="term" value="C:cytoplasm"/>
    <property type="evidence" value="ECO:0007669"/>
    <property type="project" value="UniProtKB-SubCell"/>
</dbReference>
<gene>
    <name evidence="4" type="ORF">D623_10035966</name>
</gene>
<evidence type="ECO:0000256" key="1">
    <source>
        <dbReference type="ARBA" id="ARBA00004496"/>
    </source>
</evidence>
<accession>S7MFL5</accession>
<sequence>MARRRPLKEQKASYNILPKQWQSPRSLFGKSCLHHVHKSDQKTYKVSTSGTQAFSSCSYSSGPSTHTSSSAFSQAVRNQEKEQIKTLNKFTSFVDKVRGLEQQNKILRPNGTSCSSRG</sequence>
<dbReference type="AlphaFoldDB" id="S7MFL5"/>
<protein>
    <submittedName>
        <fullName evidence="4">Keratin, type II cytoskeletal 8</fullName>
    </submittedName>
</protein>
<proteinExistence type="predicted"/>
<keyword evidence="5" id="KW-1185">Reference proteome</keyword>
<keyword evidence="3" id="KW-0416">Keratin</keyword>
<dbReference type="PANTHER" id="PTHR45616:SF26">
    <property type="entry name" value="KERATIN, TYPE II CYTOSKELETAL 8"/>
    <property type="match status" value="1"/>
</dbReference>
<comment type="subcellular location">
    <subcellularLocation>
        <location evidence="1">Cytoplasm</location>
    </subcellularLocation>
</comment>
<dbReference type="EMBL" id="KE161240">
    <property type="protein sequence ID" value="EPQ02626.1"/>
    <property type="molecule type" value="Genomic_DNA"/>
</dbReference>
<reference evidence="4 5" key="1">
    <citation type="journal article" date="2013" name="Nat. Commun.">
        <title>Genome analysis reveals insights into physiology and longevity of the Brandt's bat Myotis brandtii.</title>
        <authorList>
            <person name="Seim I."/>
            <person name="Fang X."/>
            <person name="Xiong Z."/>
            <person name="Lobanov A.V."/>
            <person name="Huang Z."/>
            <person name="Ma S."/>
            <person name="Feng Y."/>
            <person name="Turanov A.A."/>
            <person name="Zhu Y."/>
            <person name="Lenz T.L."/>
            <person name="Gerashchenko M.V."/>
            <person name="Fan D."/>
            <person name="Hee Yim S."/>
            <person name="Yao X."/>
            <person name="Jordan D."/>
            <person name="Xiong Y."/>
            <person name="Ma Y."/>
            <person name="Lyapunov A.N."/>
            <person name="Chen G."/>
            <person name="Kulakova O.I."/>
            <person name="Sun Y."/>
            <person name="Lee S.G."/>
            <person name="Bronson R.T."/>
            <person name="Moskalev A.A."/>
            <person name="Sunyaev S.R."/>
            <person name="Zhang G."/>
            <person name="Krogh A."/>
            <person name="Wang J."/>
            <person name="Gladyshev V.N."/>
        </authorList>
    </citation>
    <scope>NUCLEOTIDE SEQUENCE [LARGE SCALE GENOMIC DNA]</scope>
</reference>
<dbReference type="GO" id="GO:0005882">
    <property type="term" value="C:intermediate filament"/>
    <property type="evidence" value="ECO:0007669"/>
    <property type="project" value="UniProtKB-KW"/>
</dbReference>
<evidence type="ECO:0000256" key="3">
    <source>
        <dbReference type="ARBA" id="ARBA00022744"/>
    </source>
</evidence>
<evidence type="ECO:0000256" key="2">
    <source>
        <dbReference type="ARBA" id="ARBA00022490"/>
    </source>
</evidence>
<evidence type="ECO:0000313" key="4">
    <source>
        <dbReference type="EMBL" id="EPQ02626.1"/>
    </source>
</evidence>
<keyword evidence="2" id="KW-0963">Cytoplasm</keyword>
<name>S7MFL5_MYOBR</name>
<evidence type="ECO:0000313" key="5">
    <source>
        <dbReference type="Proteomes" id="UP000052978"/>
    </source>
</evidence>
<dbReference type="PANTHER" id="PTHR45616">
    <property type="entry name" value="GATA-TYPE DOMAIN-CONTAINING PROTEIN"/>
    <property type="match status" value="1"/>
</dbReference>